<feature type="transmembrane region" description="Helical" evidence="1">
    <location>
        <begin position="49"/>
        <end position="72"/>
    </location>
</feature>
<sequence length="197" mass="20623">MNTNVSTRSKINLRQMTVIGLLSAVSIMLSMTPLGFIPIGPVNATIMHLPVIIGAIVEGPIVGAAIGLIFGVTSLIRAITAPTIVSFVFMNPIVALVPRVLMGVLSYYVYKLILKATKKVYLSGFVTGLIGSLMNTCGVLGLVYLLYADKYMHALGLSGSGGKVLFGLAVTNGIPEAVVAALVVSSIAVAFKKRKEG</sequence>
<evidence type="ECO:0000256" key="1">
    <source>
        <dbReference type="SAM" id="Phobius"/>
    </source>
</evidence>
<organism evidence="2 3">
    <name type="scientific">Metaclostridioides mangenotii</name>
    <dbReference type="NCBI Taxonomy" id="1540"/>
    <lineage>
        <taxon>Bacteria</taxon>
        <taxon>Bacillati</taxon>
        <taxon>Bacillota</taxon>
        <taxon>Clostridia</taxon>
        <taxon>Peptostreptococcales</taxon>
        <taxon>Peptostreptococcaceae</taxon>
        <taxon>Metaclostridioides</taxon>
    </lineage>
</organism>
<reference evidence="2 3" key="1">
    <citation type="submission" date="2021-03" db="EMBL/GenBank/DDBJ databases">
        <title>Genomic Encyclopedia of Type Strains, Phase IV (KMG-IV): sequencing the most valuable type-strain genomes for metagenomic binning, comparative biology and taxonomic classification.</title>
        <authorList>
            <person name="Goeker M."/>
        </authorList>
    </citation>
    <scope>NUCLEOTIDE SEQUENCE [LARGE SCALE GENOMIC DNA]</scope>
    <source>
        <strain evidence="2 3">DSM 1289</strain>
    </source>
</reference>
<dbReference type="Proteomes" id="UP000767291">
    <property type="component" value="Unassembled WGS sequence"/>
</dbReference>
<keyword evidence="1" id="KW-1133">Transmembrane helix</keyword>
<evidence type="ECO:0000313" key="2">
    <source>
        <dbReference type="EMBL" id="MBP1856135.1"/>
    </source>
</evidence>
<feature type="transmembrane region" description="Helical" evidence="1">
    <location>
        <begin position="84"/>
        <end position="108"/>
    </location>
</feature>
<name>A0ABS4EDW3_9FIRM</name>
<dbReference type="InterPro" id="IPR024529">
    <property type="entry name" value="ECF_trnsprt_substrate-spec"/>
</dbReference>
<feature type="transmembrane region" description="Helical" evidence="1">
    <location>
        <begin position="16"/>
        <end position="37"/>
    </location>
</feature>
<comment type="caution">
    <text evidence="2">The sequence shown here is derived from an EMBL/GenBank/DDBJ whole genome shotgun (WGS) entry which is preliminary data.</text>
</comment>
<feature type="transmembrane region" description="Helical" evidence="1">
    <location>
        <begin position="120"/>
        <end position="145"/>
    </location>
</feature>
<dbReference type="EMBL" id="JAGGJX010000006">
    <property type="protein sequence ID" value="MBP1856135.1"/>
    <property type="molecule type" value="Genomic_DNA"/>
</dbReference>
<protein>
    <submittedName>
        <fullName evidence="2">Membrane protein</fullName>
    </submittedName>
</protein>
<dbReference type="Pfam" id="PF12822">
    <property type="entry name" value="ECF_trnsprt"/>
    <property type="match status" value="1"/>
</dbReference>
<dbReference type="RefSeq" id="WP_209457478.1">
    <property type="nucleotide sequence ID" value="NZ_BAAACS010000016.1"/>
</dbReference>
<evidence type="ECO:0000313" key="3">
    <source>
        <dbReference type="Proteomes" id="UP000767291"/>
    </source>
</evidence>
<gene>
    <name evidence="2" type="ORF">J2Z43_002537</name>
</gene>
<accession>A0ABS4EDW3</accession>
<keyword evidence="3" id="KW-1185">Reference proteome</keyword>
<dbReference type="Gene3D" id="1.10.1760.20">
    <property type="match status" value="1"/>
</dbReference>
<keyword evidence="1" id="KW-0472">Membrane</keyword>
<proteinExistence type="predicted"/>
<keyword evidence="1" id="KW-0812">Transmembrane</keyword>
<feature type="transmembrane region" description="Helical" evidence="1">
    <location>
        <begin position="165"/>
        <end position="191"/>
    </location>
</feature>